<dbReference type="InterPro" id="IPR003150">
    <property type="entry name" value="DNA-bd_RFX"/>
</dbReference>
<feature type="compositionally biased region" description="Basic and acidic residues" evidence="1">
    <location>
        <begin position="89"/>
        <end position="110"/>
    </location>
</feature>
<dbReference type="PROSITE" id="PS51526">
    <property type="entry name" value="RFX_DBD"/>
    <property type="match status" value="1"/>
</dbReference>
<evidence type="ECO:0000313" key="3">
    <source>
        <dbReference type="EMBL" id="KAK5200875.1"/>
    </source>
</evidence>
<feature type="region of interest" description="Disordered" evidence="1">
    <location>
        <begin position="80"/>
        <end position="144"/>
    </location>
</feature>
<feature type="non-terminal residue" evidence="3">
    <location>
        <position position="1"/>
    </location>
</feature>
<dbReference type="EMBL" id="JAVRRA010017037">
    <property type="protein sequence ID" value="KAK5200875.1"/>
    <property type="molecule type" value="Genomic_DNA"/>
</dbReference>
<comment type="caution">
    <text evidence="3">The sequence shown here is derived from an EMBL/GenBank/DDBJ whole genome shotgun (WGS) entry which is preliminary data.</text>
</comment>
<evidence type="ECO:0000256" key="1">
    <source>
        <dbReference type="SAM" id="MobiDB-lite"/>
    </source>
</evidence>
<proteinExistence type="predicted"/>
<feature type="compositionally biased region" description="Polar residues" evidence="1">
    <location>
        <begin position="198"/>
        <end position="214"/>
    </location>
</feature>
<evidence type="ECO:0000313" key="4">
    <source>
        <dbReference type="Proteomes" id="UP001357485"/>
    </source>
</evidence>
<organism evidence="3 4">
    <name type="scientific">Cryomyces antarcticus</name>
    <dbReference type="NCBI Taxonomy" id="329879"/>
    <lineage>
        <taxon>Eukaryota</taxon>
        <taxon>Fungi</taxon>
        <taxon>Dikarya</taxon>
        <taxon>Ascomycota</taxon>
        <taxon>Pezizomycotina</taxon>
        <taxon>Dothideomycetes</taxon>
        <taxon>Dothideomycetes incertae sedis</taxon>
        <taxon>Cryomyces</taxon>
    </lineage>
</organism>
<feature type="compositionally biased region" description="Low complexity" evidence="1">
    <location>
        <begin position="215"/>
        <end position="230"/>
    </location>
</feature>
<feature type="region of interest" description="Disordered" evidence="1">
    <location>
        <begin position="165"/>
        <end position="327"/>
    </location>
</feature>
<gene>
    <name evidence="3" type="primary">RSC9_1</name>
    <name evidence="3" type="ORF">LTR16_004592</name>
</gene>
<name>A0ABR0LN82_9PEZI</name>
<accession>A0ABR0LN82</accession>
<protein>
    <submittedName>
        <fullName evidence="3">Chromatin structure-remodeling complex protein rsc9</fullName>
    </submittedName>
</protein>
<reference evidence="3 4" key="1">
    <citation type="submission" date="2023-08" db="EMBL/GenBank/DDBJ databases">
        <title>Black Yeasts Isolated from many extreme environments.</title>
        <authorList>
            <person name="Coleine C."/>
            <person name="Stajich J.E."/>
            <person name="Selbmann L."/>
        </authorList>
    </citation>
    <scope>NUCLEOTIDE SEQUENCE [LARGE SCALE GENOMIC DNA]</scope>
    <source>
        <strain evidence="3 4">CCFEE 536</strain>
    </source>
</reference>
<feature type="compositionally biased region" description="Low complexity" evidence="1">
    <location>
        <begin position="295"/>
        <end position="312"/>
    </location>
</feature>
<feature type="compositionally biased region" description="Low complexity" evidence="1">
    <location>
        <begin position="252"/>
        <end position="271"/>
    </location>
</feature>
<feature type="domain" description="RFX-type winged-helix" evidence="2">
    <location>
        <begin position="1"/>
        <end position="77"/>
    </location>
</feature>
<evidence type="ECO:0000259" key="2">
    <source>
        <dbReference type="PROSITE" id="PS51526"/>
    </source>
</evidence>
<dbReference type="Proteomes" id="UP001357485">
    <property type="component" value="Unassembled WGS sequence"/>
</dbReference>
<keyword evidence="4" id="KW-1185">Reference proteome</keyword>
<sequence>ICYEEDSNGEITQAKIWRAYKDIFNKQVSEQKPLLASTALIKQISHSFPRARTVKRENPDDPDGNALYVIEGMRLCPSPTASLAASPFRRSDTRRPESAGRRDLENEHNGDSQPQITLEPRLAGDRLGLTSQRDEFRTRGAGMVDTARDDNVRCTPLAQDPAAWSAAAKREYPGTNSGSGTPSRLFAGPQPSGHPLPTLQQGRAQRPTGRSMNGKTPASSTSSTTCPKASLVTDLAFAPPQAGGSTAEDGPTTSTATAASATAAPASRMTTLIPCRSQIRTQTHRADRDPPALPARPLLESSSSLSRRSTPSDGHRRKRRKSKQDERWWEDANTPFKEFARAYSSLKIDNGKMGMPDTSGDLLREVPRIDILAWQL</sequence>